<dbReference type="Pfam" id="PF09986">
    <property type="entry name" value="DUF2225"/>
    <property type="match status" value="1"/>
</dbReference>
<dbReference type="RefSeq" id="WP_068724137.1">
    <property type="nucleotide sequence ID" value="NZ_LSKU01000001.1"/>
</dbReference>
<dbReference type="OrthoDB" id="9780343at2"/>
<sequence length="222" mass="26996">MDEVFYEKKIKCLYCKEDFKTLKMRQSKTKVIKRDADYCPYYEGVNPLFYEVNVCPHCGFAFTDSFSPIRELKNNRIKQDYIDKIQVPQLCKKRSIQDAIYSYKLALYTATILEEQNFIIANLCMRIAWINRYLQNKEEELRFLKNALDTYYEIYETEDLDKIPMDKYTFIYLIGELQGRLGDYEKMRRWFSMIFEDKNVTPKILKMARDRWNEYKEMELNN</sequence>
<reference evidence="1 2" key="1">
    <citation type="submission" date="2016-02" db="EMBL/GenBank/DDBJ databases">
        <title>Draft Genome for Tepidibacillus decaturensis nov. sp. Strain Z9, an Anaerobic, Moderately Thermophilic and Heterotrophic Bacterium from Deep Subsurface of the Illinois Basin, USA.</title>
        <authorList>
            <person name="Dong Y."/>
            <person name="Chang J.Y."/>
            <person name="Sanford R."/>
            <person name="Fouke B.W."/>
        </authorList>
    </citation>
    <scope>NUCLEOTIDE SEQUENCE [LARGE SCALE GENOMIC DNA]</scope>
    <source>
        <strain evidence="1 2">Z9</strain>
    </source>
</reference>
<proteinExistence type="predicted"/>
<evidence type="ECO:0000313" key="1">
    <source>
        <dbReference type="EMBL" id="KXG43528.1"/>
    </source>
</evidence>
<dbReference type="InterPro" id="IPR018708">
    <property type="entry name" value="DUF2225"/>
</dbReference>
<protein>
    <recommendedName>
        <fullName evidence="3">DUF2225 domain-containing protein</fullName>
    </recommendedName>
</protein>
<dbReference type="STRING" id="1413211.U473_05490"/>
<evidence type="ECO:0008006" key="3">
    <source>
        <dbReference type="Google" id="ProtNLM"/>
    </source>
</evidence>
<evidence type="ECO:0000313" key="2">
    <source>
        <dbReference type="Proteomes" id="UP000070352"/>
    </source>
</evidence>
<organism evidence="1 2">
    <name type="scientific">Tepidibacillus decaturensis</name>
    <dbReference type="NCBI Taxonomy" id="1413211"/>
    <lineage>
        <taxon>Bacteria</taxon>
        <taxon>Bacillati</taxon>
        <taxon>Bacillota</taxon>
        <taxon>Bacilli</taxon>
        <taxon>Bacillales</taxon>
        <taxon>Bacillaceae</taxon>
        <taxon>Tepidibacillus</taxon>
    </lineage>
</organism>
<dbReference type="Proteomes" id="UP000070352">
    <property type="component" value="Unassembled WGS sequence"/>
</dbReference>
<keyword evidence="2" id="KW-1185">Reference proteome</keyword>
<dbReference type="AlphaFoldDB" id="A0A135L3B2"/>
<name>A0A135L3B2_9BACI</name>
<comment type="caution">
    <text evidence="1">The sequence shown here is derived from an EMBL/GenBank/DDBJ whole genome shotgun (WGS) entry which is preliminary data.</text>
</comment>
<gene>
    <name evidence="1" type="ORF">U473_05490</name>
</gene>
<accession>A0A135L3B2</accession>
<dbReference type="EMBL" id="LSKU01000001">
    <property type="protein sequence ID" value="KXG43528.1"/>
    <property type="molecule type" value="Genomic_DNA"/>
</dbReference>